<reference evidence="2" key="1">
    <citation type="journal article" date="2019" name="Int. J. Syst. Evol. Microbiol.">
        <title>The Global Catalogue of Microorganisms (GCM) 10K type strain sequencing project: providing services to taxonomists for standard genome sequencing and annotation.</title>
        <authorList>
            <consortium name="The Broad Institute Genomics Platform"/>
            <consortium name="The Broad Institute Genome Sequencing Center for Infectious Disease"/>
            <person name="Wu L."/>
            <person name="Ma J."/>
        </authorList>
    </citation>
    <scope>NUCLEOTIDE SEQUENCE [LARGE SCALE GENOMIC DNA]</scope>
    <source>
        <strain evidence="2">KCTC 52925</strain>
    </source>
</reference>
<protein>
    <submittedName>
        <fullName evidence="1">Uncharacterized protein</fullName>
    </submittedName>
</protein>
<dbReference type="EMBL" id="JBHUOJ010000007">
    <property type="protein sequence ID" value="MFD2832357.1"/>
    <property type="molecule type" value="Genomic_DNA"/>
</dbReference>
<comment type="caution">
    <text evidence="1">The sequence shown here is derived from an EMBL/GenBank/DDBJ whole genome shotgun (WGS) entry which is preliminary data.</text>
</comment>
<proteinExistence type="predicted"/>
<dbReference type="Proteomes" id="UP001597438">
    <property type="component" value="Unassembled WGS sequence"/>
</dbReference>
<dbReference type="RefSeq" id="WP_251740405.1">
    <property type="nucleotide sequence ID" value="NZ_JBHUOJ010000007.1"/>
</dbReference>
<accession>A0ABW5X130</accession>
<evidence type="ECO:0000313" key="1">
    <source>
        <dbReference type="EMBL" id="MFD2832357.1"/>
    </source>
</evidence>
<organism evidence="1 2">
    <name type="scientific">Christiangramia antarctica</name>
    <dbReference type="NCBI Taxonomy" id="2058158"/>
    <lineage>
        <taxon>Bacteria</taxon>
        <taxon>Pseudomonadati</taxon>
        <taxon>Bacteroidota</taxon>
        <taxon>Flavobacteriia</taxon>
        <taxon>Flavobacteriales</taxon>
        <taxon>Flavobacteriaceae</taxon>
        <taxon>Christiangramia</taxon>
    </lineage>
</organism>
<keyword evidence="2" id="KW-1185">Reference proteome</keyword>
<gene>
    <name evidence="1" type="ORF">ACFSYS_03600</name>
</gene>
<evidence type="ECO:0000313" key="2">
    <source>
        <dbReference type="Proteomes" id="UP001597438"/>
    </source>
</evidence>
<name>A0ABW5X130_9FLAO</name>
<sequence length="140" mass="16687">MENLKTEIYPHDTDIDVTHKLNTIEIDYWISHLIYIKKEMTNLIGLCREDFGSNPDNEATLQKFNKKHLESETLLTALQNYKNSREDILECEDAQCDMAFVTEHESYRRNYLYYLDKYRRLKNDFFSKVQGKFTLLNGTS</sequence>